<proteinExistence type="predicted"/>
<evidence type="ECO:0000313" key="2">
    <source>
        <dbReference type="Proteomes" id="UP000479043"/>
    </source>
</evidence>
<reference evidence="1 2" key="1">
    <citation type="submission" date="2020-01" db="EMBL/GenBank/DDBJ databases">
        <authorList>
            <person name="Chen S."/>
        </authorList>
    </citation>
    <scope>NUCLEOTIDE SEQUENCE [LARGE SCALE GENOMIC DNA]</scope>
    <source>
        <strain evidence="1 2">GS-10</strain>
    </source>
</reference>
<evidence type="ECO:0000313" key="1">
    <source>
        <dbReference type="EMBL" id="MYM55192.1"/>
    </source>
</evidence>
<keyword evidence="2" id="KW-1185">Reference proteome</keyword>
<dbReference type="EMBL" id="WWEN01000003">
    <property type="protein sequence ID" value="MYM55192.1"/>
    <property type="molecule type" value="Genomic_DNA"/>
</dbReference>
<dbReference type="Proteomes" id="UP000479043">
    <property type="component" value="Unassembled WGS sequence"/>
</dbReference>
<dbReference type="RefSeq" id="WP_160972897.1">
    <property type="nucleotide sequence ID" value="NZ_WWEN01000003.1"/>
</dbReference>
<dbReference type="AlphaFoldDB" id="A0A6L8LNF8"/>
<gene>
    <name evidence="1" type="ORF">GR167_07740</name>
</gene>
<sequence>MAEDFEDGISLREEVEDSLPSELVEALHTSMGAQRPIDRFSNDLIRLLTRYERYQVAFHATPKKERRAQLTKLRDKASQFIDAVNALSQDVSRAVETNLVAVTYDPSNEVWSFESDEPFPDDDQSIADAQEAAENIIAACQMELDLFDETKGAKRTSSKPALDQLLCDLAALYETETKRPAKSQCYRDELTEEGYNGAFFTMAKLLLDSYEPRSYGTPEALGIRILRVLADD</sequence>
<comment type="caution">
    <text evidence="1">The sequence shown here is derived from an EMBL/GenBank/DDBJ whole genome shotgun (WGS) entry which is preliminary data.</text>
</comment>
<name>A0A6L8LNF8_9RHOB</name>
<organism evidence="1 2">
    <name type="scientific">Thalassovita mangrovi</name>
    <dbReference type="NCBI Taxonomy" id="2692236"/>
    <lineage>
        <taxon>Bacteria</taxon>
        <taxon>Pseudomonadati</taxon>
        <taxon>Pseudomonadota</taxon>
        <taxon>Alphaproteobacteria</taxon>
        <taxon>Rhodobacterales</taxon>
        <taxon>Roseobacteraceae</taxon>
        <taxon>Thalassovita</taxon>
    </lineage>
</organism>
<accession>A0A6L8LNF8</accession>
<protein>
    <submittedName>
        <fullName evidence="1">Uncharacterized protein</fullName>
    </submittedName>
</protein>